<gene>
    <name evidence="2" type="ORF">MSIBF_A60005</name>
</gene>
<reference evidence="2" key="1">
    <citation type="submission" date="2014-09" db="EMBL/GenBank/DDBJ databases">
        <authorList>
            <person name="Probst J Alexander"/>
        </authorList>
    </citation>
    <scope>NUCLEOTIDE SEQUENCE</scope>
</reference>
<dbReference type="Pfam" id="PF00535">
    <property type="entry name" value="Glycos_transf_2"/>
    <property type="match status" value="1"/>
</dbReference>
<dbReference type="GO" id="GO:0016740">
    <property type="term" value="F:transferase activity"/>
    <property type="evidence" value="ECO:0007669"/>
    <property type="project" value="UniProtKB-KW"/>
</dbReference>
<evidence type="ECO:0000313" key="2">
    <source>
        <dbReference type="EMBL" id="CEG13852.1"/>
    </source>
</evidence>
<sequence>MKFSIIIPTYNCGQYIRNAIDSILNQPYKNKDLIVIDGGSNDNTIEILKSYEEKIKWISEKDNGQADAINKGFKIATGEIVAWLNADDYYEPDIFNDVVREFKKDSNIVLVYGKCRSVFKGNSKVDVPPQNITAEKMIQNGNFVYQPSSFYRLETIKKINYLDDKLNYWMEYDLFIKLLKNGDSTYVDKILSNFTVREDQKSNSKNILKMDKELLNINRKYGGGYLSKTLFSNIYHRLIYFFRK</sequence>
<dbReference type="CDD" id="cd06433">
    <property type="entry name" value="GT_2_WfgS_like"/>
    <property type="match status" value="1"/>
</dbReference>
<dbReference type="AlphaFoldDB" id="A0A098ECZ2"/>
<dbReference type="InterPro" id="IPR001173">
    <property type="entry name" value="Glyco_trans_2-like"/>
</dbReference>
<dbReference type="PANTHER" id="PTHR22916">
    <property type="entry name" value="GLYCOSYLTRANSFERASE"/>
    <property type="match status" value="1"/>
</dbReference>
<dbReference type="PANTHER" id="PTHR22916:SF65">
    <property type="entry name" value="SLR1065 PROTEIN"/>
    <property type="match status" value="1"/>
</dbReference>
<feature type="domain" description="Glycosyltransferase 2-like" evidence="1">
    <location>
        <begin position="4"/>
        <end position="121"/>
    </location>
</feature>
<protein>
    <submittedName>
        <fullName evidence="2">Putative Glycosyl transferase family protein</fullName>
    </submittedName>
</protein>
<dbReference type="EMBL" id="CCXY01000424">
    <property type="protein sequence ID" value="CEG13852.1"/>
    <property type="molecule type" value="Genomic_DNA"/>
</dbReference>
<accession>A0A098ECZ2</accession>
<keyword evidence="2" id="KW-0808">Transferase</keyword>
<evidence type="ECO:0000259" key="1">
    <source>
        <dbReference type="Pfam" id="PF00535"/>
    </source>
</evidence>
<organism evidence="2">
    <name type="scientific">groundwater metagenome</name>
    <dbReference type="NCBI Taxonomy" id="717931"/>
    <lineage>
        <taxon>unclassified sequences</taxon>
        <taxon>metagenomes</taxon>
        <taxon>ecological metagenomes</taxon>
    </lineage>
</organism>
<proteinExistence type="predicted"/>
<dbReference type="Gene3D" id="3.90.550.10">
    <property type="entry name" value="Spore Coat Polysaccharide Biosynthesis Protein SpsA, Chain A"/>
    <property type="match status" value="1"/>
</dbReference>
<dbReference type="InterPro" id="IPR029044">
    <property type="entry name" value="Nucleotide-diphossugar_trans"/>
</dbReference>
<dbReference type="SUPFAM" id="SSF53448">
    <property type="entry name" value="Nucleotide-diphospho-sugar transferases"/>
    <property type="match status" value="1"/>
</dbReference>
<name>A0A098ECZ2_9ZZZZ</name>